<accession>A0ABY8C6T7</accession>
<dbReference type="EMBL" id="CP102381">
    <property type="protein sequence ID" value="WEJ61640.1"/>
    <property type="molecule type" value="Genomic_DNA"/>
</dbReference>
<dbReference type="Gene3D" id="3.10.450.50">
    <property type="match status" value="1"/>
</dbReference>
<protein>
    <submittedName>
        <fullName evidence="2">SgcJ/EcaC family oxidoreductase</fullName>
    </submittedName>
</protein>
<evidence type="ECO:0000259" key="1">
    <source>
        <dbReference type="Pfam" id="PF08332"/>
    </source>
</evidence>
<proteinExistence type="predicted"/>
<dbReference type="RefSeq" id="WP_275593899.1">
    <property type="nucleotide sequence ID" value="NZ_CP102381.1"/>
</dbReference>
<dbReference type="Proteomes" id="UP001222275">
    <property type="component" value="Chromosome"/>
</dbReference>
<sequence length="185" mass="20951">MSKSRHTISGTTGIDQTIETGISFGHYQRHSAKRNITGRAAHNQPIDTVSSSETVVCQPATKKLAEELFKKWNDALQTGSAKQVADLYFEDAILLPTVSNLPRTTPSEIEDYFNHFLEKKPYGTVKQRNIKQGCNKLTDAGVYDFEVTANGKKEVVPARYTFVYEYRNNVWKIVHHHSSMMPETK</sequence>
<evidence type="ECO:0000313" key="3">
    <source>
        <dbReference type="Proteomes" id="UP001222275"/>
    </source>
</evidence>
<dbReference type="InterPro" id="IPR013543">
    <property type="entry name" value="Ca/CaM-dep_prot_kinase-assoc"/>
</dbReference>
<dbReference type="InterPro" id="IPR011944">
    <property type="entry name" value="Steroid_delta5-4_isomerase"/>
</dbReference>
<organism evidence="2 3">
    <name type="scientific">Thiomicrorhabdus lithotrophica</name>
    <dbReference type="NCBI Taxonomy" id="2949997"/>
    <lineage>
        <taxon>Bacteria</taxon>
        <taxon>Pseudomonadati</taxon>
        <taxon>Pseudomonadota</taxon>
        <taxon>Gammaproteobacteria</taxon>
        <taxon>Thiotrichales</taxon>
        <taxon>Piscirickettsiaceae</taxon>
        <taxon>Thiomicrorhabdus</taxon>
    </lineage>
</organism>
<dbReference type="NCBIfam" id="TIGR02246">
    <property type="entry name" value="SgcJ/EcaC family oxidoreductase"/>
    <property type="match status" value="1"/>
</dbReference>
<name>A0ABY8C6T7_9GAMM</name>
<feature type="domain" description="Calcium/calmodulin-dependent protein kinase II association-domain" evidence="1">
    <location>
        <begin position="67"/>
        <end position="182"/>
    </location>
</feature>
<dbReference type="SUPFAM" id="SSF54427">
    <property type="entry name" value="NTF2-like"/>
    <property type="match status" value="1"/>
</dbReference>
<dbReference type="InterPro" id="IPR032710">
    <property type="entry name" value="NTF2-like_dom_sf"/>
</dbReference>
<evidence type="ECO:0000313" key="2">
    <source>
        <dbReference type="EMBL" id="WEJ61640.1"/>
    </source>
</evidence>
<gene>
    <name evidence="2" type="ORF">NR989_06385</name>
</gene>
<dbReference type="Pfam" id="PF08332">
    <property type="entry name" value="CaMKII_AD"/>
    <property type="match status" value="1"/>
</dbReference>
<keyword evidence="3" id="KW-1185">Reference proteome</keyword>
<reference evidence="2 3" key="1">
    <citation type="submission" date="2022-06" db="EMBL/GenBank/DDBJ databases">
        <title>Thiomicrohabdus sp. nov, an obligately chemolithoautotrophic, sulfur-oxidizing bacterium isolated from beach of Guanyin Mountain. Amoy.</title>
        <authorList>
            <person name="Zhu H."/>
        </authorList>
    </citation>
    <scope>NUCLEOTIDE SEQUENCE [LARGE SCALE GENOMIC DNA]</scope>
    <source>
        <strain evidence="2 3">XGS-01</strain>
    </source>
</reference>